<reference evidence="1" key="2">
    <citation type="submission" date="2023-04" db="EMBL/GenBank/DDBJ databases">
        <authorList>
            <person name="Bruccoleri R.E."/>
            <person name="Oakeley E.J."/>
            <person name="Faust A.-M."/>
            <person name="Dessus-Babus S."/>
            <person name="Altorfer M."/>
            <person name="Burckhardt D."/>
            <person name="Oertli M."/>
            <person name="Naumann U."/>
            <person name="Petersen F."/>
            <person name="Wong J."/>
        </authorList>
    </citation>
    <scope>NUCLEOTIDE SEQUENCE</scope>
    <source>
        <strain evidence="1">GSM-AAB239-AS_SAM_17_03QT</strain>
        <tissue evidence="1">Leaf</tissue>
    </source>
</reference>
<name>A0AAX6FWU4_IRIPA</name>
<reference evidence="1" key="1">
    <citation type="journal article" date="2023" name="GigaByte">
        <title>Genome assembly of the bearded iris, Iris pallida Lam.</title>
        <authorList>
            <person name="Bruccoleri R.E."/>
            <person name="Oakeley E.J."/>
            <person name="Faust A.M.E."/>
            <person name="Altorfer M."/>
            <person name="Dessus-Babus S."/>
            <person name="Burckhardt D."/>
            <person name="Oertli M."/>
            <person name="Naumann U."/>
            <person name="Petersen F."/>
            <person name="Wong J."/>
        </authorList>
    </citation>
    <scope>NUCLEOTIDE SEQUENCE</scope>
    <source>
        <strain evidence="1">GSM-AAB239-AS_SAM_17_03QT</strain>
    </source>
</reference>
<dbReference type="EMBL" id="JANAVB010025598">
    <property type="protein sequence ID" value="KAJ6820498.1"/>
    <property type="molecule type" value="Genomic_DNA"/>
</dbReference>
<proteinExistence type="predicted"/>
<dbReference type="Proteomes" id="UP001140949">
    <property type="component" value="Unassembled WGS sequence"/>
</dbReference>
<comment type="caution">
    <text evidence="1">The sequence shown here is derived from an EMBL/GenBank/DDBJ whole genome shotgun (WGS) entry which is preliminary data.</text>
</comment>
<protein>
    <submittedName>
        <fullName evidence="1">Uncharacterized protein</fullName>
    </submittedName>
</protein>
<organism evidence="1 2">
    <name type="scientific">Iris pallida</name>
    <name type="common">Sweet iris</name>
    <dbReference type="NCBI Taxonomy" id="29817"/>
    <lineage>
        <taxon>Eukaryota</taxon>
        <taxon>Viridiplantae</taxon>
        <taxon>Streptophyta</taxon>
        <taxon>Embryophyta</taxon>
        <taxon>Tracheophyta</taxon>
        <taxon>Spermatophyta</taxon>
        <taxon>Magnoliopsida</taxon>
        <taxon>Liliopsida</taxon>
        <taxon>Asparagales</taxon>
        <taxon>Iridaceae</taxon>
        <taxon>Iridoideae</taxon>
        <taxon>Irideae</taxon>
        <taxon>Iris</taxon>
    </lineage>
</organism>
<accession>A0AAX6FWU4</accession>
<dbReference type="AlphaFoldDB" id="A0AAX6FWU4"/>
<sequence>MTNGTISMAAHGLSTDDRVEQVVSLTMAAVDVLLYNPRRCVVLLCGGQRRWFHSSRRRLTGTSHNSIDGEVPSRGR</sequence>
<evidence type="ECO:0000313" key="1">
    <source>
        <dbReference type="EMBL" id="KAJ6820498.1"/>
    </source>
</evidence>
<evidence type="ECO:0000313" key="2">
    <source>
        <dbReference type="Proteomes" id="UP001140949"/>
    </source>
</evidence>
<gene>
    <name evidence="1" type="ORF">M6B38_397315</name>
</gene>
<keyword evidence="2" id="KW-1185">Reference proteome</keyword>